<evidence type="ECO:0000256" key="1">
    <source>
        <dbReference type="SAM" id="Coils"/>
    </source>
</evidence>
<feature type="coiled-coil region" evidence="1">
    <location>
        <begin position="392"/>
        <end position="419"/>
    </location>
</feature>
<dbReference type="Proteomes" id="UP000294927">
    <property type="component" value="Unassembled WGS sequence"/>
</dbReference>
<protein>
    <submittedName>
        <fullName evidence="2">Uncharacterized protein</fullName>
    </submittedName>
</protein>
<gene>
    <name evidence="2" type="ORF">CLV71_10212</name>
</gene>
<reference evidence="2 3" key="1">
    <citation type="submission" date="2019-03" db="EMBL/GenBank/DDBJ databases">
        <title>Genomic Encyclopedia of Archaeal and Bacterial Type Strains, Phase II (KMG-II): from individual species to whole genera.</title>
        <authorList>
            <person name="Goeker M."/>
        </authorList>
    </citation>
    <scope>NUCLEOTIDE SEQUENCE [LARGE SCALE GENOMIC DNA]</scope>
    <source>
        <strain evidence="2 3">DSM 45499</strain>
    </source>
</reference>
<organism evidence="2 3">
    <name type="scientific">Actinophytocola oryzae</name>
    <dbReference type="NCBI Taxonomy" id="502181"/>
    <lineage>
        <taxon>Bacteria</taxon>
        <taxon>Bacillati</taxon>
        <taxon>Actinomycetota</taxon>
        <taxon>Actinomycetes</taxon>
        <taxon>Pseudonocardiales</taxon>
        <taxon>Pseudonocardiaceae</taxon>
    </lineage>
</organism>
<proteinExistence type="predicted"/>
<comment type="caution">
    <text evidence="2">The sequence shown here is derived from an EMBL/GenBank/DDBJ whole genome shotgun (WGS) entry which is preliminary data.</text>
</comment>
<evidence type="ECO:0000313" key="2">
    <source>
        <dbReference type="EMBL" id="TDV55951.1"/>
    </source>
</evidence>
<accession>A0A4V3FUN5</accession>
<name>A0A4V3FUN5_9PSEU</name>
<dbReference type="EMBL" id="SOCP01000002">
    <property type="protein sequence ID" value="TDV55951.1"/>
    <property type="molecule type" value="Genomic_DNA"/>
</dbReference>
<keyword evidence="1" id="KW-0175">Coiled coil</keyword>
<evidence type="ECO:0000313" key="3">
    <source>
        <dbReference type="Proteomes" id="UP000294927"/>
    </source>
</evidence>
<keyword evidence="3" id="KW-1185">Reference proteome</keyword>
<sequence length="1334" mass="143590">MPFMSNVLMVPVHLDALYCPCDRTVVGGSVEFDRLPFTDGTADVNCDVAQISEEIVARPFQDATAVLRAGVHLHWSLPDALTHGHHRQDSRGADTGYRTDFPAVPTRWLVRRRFSGAGDAPLPTRSWVVESDYLHPDGTGATVGVAVPVAPGPGRHRPFRYLGRTVPKELWTEEDPAAEYVSPLTAVGFERGTDEYSDPVFAALYPNCHSVFGFHDPEISGPLPAGLRYDLLGWYADAGQDFLRTVADSAALESEAAWTITPTWTGDLPTMLTCYASLGFTTPAPPPGERTVVSVGNTGTEALSVALAARLDPANRFAVEDQLEGIQLAPRLARHTLDVGARFRALRHEKGFTAHRGDVRWTISPSGVSAVPRPADVGRAQAQAEVPLPPELADLLAALNDAQQTRDRAATELESARRQLFADWYKYQLCAYPPDATGAYPDVDEARAFLETEDLPLVSALAAAVEPGPGTPEDRLRAAHTAATVALDRLNDSAPLRAAGLRYELKPVVAPRFWQPTDPVVLFTGDDAVAVDRHGRDGRLRADDRLACHVLPWDLLKDVLADDQRAFDLLVNSLREFEDGQDGSVAFRDSDGAPWNPIELEWEVAVSPVREQGNLHPETDSYDPGFITTNYTLTGQDPDLVESGASPAVAGAVAVYSGATYLTWHAGERLRQAITDFLREEILPEFLAATGGDPATDPAAVLDDLLVWYRSSRGTELDTPAERAADAGHVAIRALQELRGMNYLAQSLGGFNDALLMHRTTRQLPIADPLGFDDDRALAATVAAAVGTGNRSAPLPLNDFAPIRGGVLRLRRLRLVDTFGQVRDVPVDDALAAETMTTPGNPELVRLAPRLSQPARLVFRWLAADADIETTEHPDTSPICGWFSPDHLDAGLAVHDASGRALGTIEPPAVWRPAPGGTGAATVAGIVNDTLRRTVAAILRLGADFLTQLMSAVDGALDNIEPAAADQHVDLAVLVGRPLALVRAALDLEVLGMPAVHQGWNQFRQDMARTTRDTDGFTRVAFPVRLGAYRQLDDGLIGYWRDGEDTFYSPQSDGFDHPAIRTYADGPLFVAHAVDDPSQVLRMLVDPRGTVHVTAGIQPVKAITIPPAHYAPALGRIEVAFPCGPVLTDPTELDLPLPVEPGYRWGWTGGGLRETSQAPTIHRDVFVDALASRLWAHLVDPHVAWLRQVPGASGRIRAVPPAQRVSAELGAPFLAMTAGVEQVLAPLGDTILERLATVDRLAATVGRPVWDALLEPETGWLAPVDGDSARARVVAKDSRARQALAAGLAGTEPLVESIVDLGATRIGPVTTAVTFAAGQELRGGRLTLRADESA</sequence>